<dbReference type="OrthoDB" id="341587at2759"/>
<reference evidence="2 3" key="1">
    <citation type="journal article" date="2013" name="Nat. Genet.">
        <title>The genome of the hydatid tapeworm Echinococcus granulosus.</title>
        <authorList>
            <person name="Zheng H."/>
            <person name="Zhang W."/>
            <person name="Zhang L."/>
            <person name="Zhang Z."/>
            <person name="Li J."/>
            <person name="Lu G."/>
            <person name="Zhu Y."/>
            <person name="Wang Y."/>
            <person name="Huang Y."/>
            <person name="Liu J."/>
            <person name="Kang H."/>
            <person name="Chen J."/>
            <person name="Wang L."/>
            <person name="Chen A."/>
            <person name="Yu S."/>
            <person name="Gao Z."/>
            <person name="Jin L."/>
            <person name="Gu W."/>
            <person name="Wang Z."/>
            <person name="Zhao L."/>
            <person name="Shi B."/>
            <person name="Wen H."/>
            <person name="Lin R."/>
            <person name="Jones M.K."/>
            <person name="Brejova B."/>
            <person name="Vinar T."/>
            <person name="Zhao G."/>
            <person name="McManus D.P."/>
            <person name="Chen Z."/>
            <person name="Zhou Y."/>
            <person name="Wang S."/>
        </authorList>
    </citation>
    <scope>NUCLEOTIDE SEQUENCE [LARGE SCALE GENOMIC DNA]</scope>
</reference>
<name>W6UBW0_ECHGR</name>
<dbReference type="STRING" id="6210.W6UBW0"/>
<protein>
    <submittedName>
        <fullName evidence="2">Uncharacterized protein</fullName>
    </submittedName>
</protein>
<feature type="region of interest" description="Disordered" evidence="1">
    <location>
        <begin position="24"/>
        <end position="58"/>
    </location>
</feature>
<keyword evidence="3" id="KW-1185">Reference proteome</keyword>
<sequence length="118" mass="13254">MLIISNLDCHGYICGAFNLQGMENEEGKTEQPQEPPIDQVQTKQAHPPPFSFSETLQQKTTESYIPPATRRFIAEDLTHNPDVVPSLADLVIKQIIENFSCELKQLIYSHTQLGTSVL</sequence>
<dbReference type="CTD" id="36344951"/>
<dbReference type="AlphaFoldDB" id="W6UBW0"/>
<gene>
    <name evidence="2" type="ORF">EGR_09236</name>
</gene>
<accession>W6UBW0</accession>
<organism evidence="2 3">
    <name type="scientific">Echinococcus granulosus</name>
    <name type="common">Hydatid tapeworm</name>
    <dbReference type="NCBI Taxonomy" id="6210"/>
    <lineage>
        <taxon>Eukaryota</taxon>
        <taxon>Metazoa</taxon>
        <taxon>Spiralia</taxon>
        <taxon>Lophotrochozoa</taxon>
        <taxon>Platyhelminthes</taxon>
        <taxon>Cestoda</taxon>
        <taxon>Eucestoda</taxon>
        <taxon>Cyclophyllidea</taxon>
        <taxon>Taeniidae</taxon>
        <taxon>Echinococcus</taxon>
        <taxon>Echinococcus granulosus group</taxon>
    </lineage>
</organism>
<evidence type="ECO:0000313" key="2">
    <source>
        <dbReference type="EMBL" id="EUB55922.1"/>
    </source>
</evidence>
<dbReference type="RefSeq" id="XP_024347118.1">
    <property type="nucleotide sequence ID" value="XM_024498485.1"/>
</dbReference>
<evidence type="ECO:0000256" key="1">
    <source>
        <dbReference type="SAM" id="MobiDB-lite"/>
    </source>
</evidence>
<dbReference type="Proteomes" id="UP000019149">
    <property type="component" value="Unassembled WGS sequence"/>
</dbReference>
<dbReference type="GeneID" id="36344951"/>
<dbReference type="KEGG" id="egl:EGR_09236"/>
<dbReference type="EMBL" id="APAU02000138">
    <property type="protein sequence ID" value="EUB55922.1"/>
    <property type="molecule type" value="Genomic_DNA"/>
</dbReference>
<proteinExistence type="predicted"/>
<comment type="caution">
    <text evidence="2">The sequence shown here is derived from an EMBL/GenBank/DDBJ whole genome shotgun (WGS) entry which is preliminary data.</text>
</comment>
<evidence type="ECO:0000313" key="3">
    <source>
        <dbReference type="Proteomes" id="UP000019149"/>
    </source>
</evidence>